<organism evidence="1 2">
    <name type="scientific">Rhizorhabdus histidinilytica</name>
    <dbReference type="NCBI Taxonomy" id="439228"/>
    <lineage>
        <taxon>Bacteria</taxon>
        <taxon>Pseudomonadati</taxon>
        <taxon>Pseudomonadota</taxon>
        <taxon>Alphaproteobacteria</taxon>
        <taxon>Sphingomonadales</taxon>
        <taxon>Sphingomonadaceae</taxon>
        <taxon>Rhizorhabdus</taxon>
    </lineage>
</organism>
<protein>
    <submittedName>
        <fullName evidence="1">Uncharacterized protein</fullName>
    </submittedName>
</protein>
<proteinExistence type="predicted"/>
<evidence type="ECO:0000313" key="2">
    <source>
        <dbReference type="Proteomes" id="UP000189818"/>
    </source>
</evidence>
<evidence type="ECO:0000313" key="1">
    <source>
        <dbReference type="EMBL" id="SKB31333.1"/>
    </source>
</evidence>
<name>A0A1T5A9G6_9SPHN</name>
<dbReference type="AlphaFoldDB" id="A0A1T5A9G6"/>
<dbReference type="Proteomes" id="UP000189818">
    <property type="component" value="Unassembled WGS sequence"/>
</dbReference>
<dbReference type="EMBL" id="FUYM01000001">
    <property type="protein sequence ID" value="SKB31333.1"/>
    <property type="molecule type" value="Genomic_DNA"/>
</dbReference>
<keyword evidence="2" id="KW-1185">Reference proteome</keyword>
<sequence length="211" mass="23243">MARVGGSVEAFAVNWNWRSHSPRVRAEQSLADAEREINDVLAELSADGATPEQADSWIERYLDKWAAYEAAGARTANPMITGPANFPVERNRKLLATEMRRYDELSQHVKGAGAWLRRQNRIAQAKLAASDGNSGAFKSVEVDGVRVVENTEMDRIQIFFPGKPAPDEIALLKGRAFKWAPSIGAWQRQLTDNARRATQQVLAAIAKATGA</sequence>
<gene>
    <name evidence="1" type="ORF">SAMN06295920_101711</name>
</gene>
<reference evidence="2" key="1">
    <citation type="submission" date="2017-02" db="EMBL/GenBank/DDBJ databases">
        <authorList>
            <person name="Varghese N."/>
            <person name="Submissions S."/>
        </authorList>
    </citation>
    <scope>NUCLEOTIDE SEQUENCE [LARGE SCALE GENOMIC DNA]</scope>
    <source>
        <strain evidence="2">UM2</strain>
    </source>
</reference>
<accession>A0A1T5A9G6</accession>
<dbReference type="STRING" id="439228.SAMN06295920_101711"/>